<dbReference type="OrthoDB" id="27198at2759"/>
<protein>
    <recommendedName>
        <fullName evidence="1">Defective in cullin neddylation protein</fullName>
    </recommendedName>
</protein>
<dbReference type="GO" id="GO:0031624">
    <property type="term" value="F:ubiquitin conjugating enzyme binding"/>
    <property type="evidence" value="ECO:0007669"/>
    <property type="project" value="TreeGrafter"/>
</dbReference>
<accession>A0A1Y1ZRE4</accession>
<dbReference type="GO" id="GO:0032182">
    <property type="term" value="F:ubiquitin-like protein binding"/>
    <property type="evidence" value="ECO:0007669"/>
    <property type="project" value="TreeGrafter"/>
</dbReference>
<reference evidence="3 4" key="1">
    <citation type="submission" date="2016-08" db="EMBL/GenBank/DDBJ databases">
        <title>A Parts List for Fungal Cellulosomes Revealed by Comparative Genomics.</title>
        <authorList>
            <consortium name="DOE Joint Genome Institute"/>
            <person name="Haitjema C.H."/>
            <person name="Gilmore S.P."/>
            <person name="Henske J.K."/>
            <person name="Solomon K.V."/>
            <person name="De Groot R."/>
            <person name="Kuo A."/>
            <person name="Mondo S.J."/>
            <person name="Salamov A.A."/>
            <person name="Labutti K."/>
            <person name="Zhao Z."/>
            <person name="Chiniquy J."/>
            <person name="Barry K."/>
            <person name="Brewer H.M."/>
            <person name="Purvine S.O."/>
            <person name="Wright A.T."/>
            <person name="Boxma B."/>
            <person name="Van Alen T."/>
            <person name="Hackstein J.H."/>
            <person name="Baker S.E."/>
            <person name="Grigoriev I.V."/>
            <person name="O'Malley M.A."/>
        </authorList>
    </citation>
    <scope>NUCLEOTIDE SEQUENCE [LARGE SCALE GENOMIC DNA]</scope>
    <source>
        <strain evidence="3 4">G1</strain>
    </source>
</reference>
<dbReference type="AlphaFoldDB" id="A0A1Y1ZRE4"/>
<dbReference type="InterPro" id="IPR014764">
    <property type="entry name" value="DCN-prot"/>
</dbReference>
<dbReference type="InterPro" id="IPR042460">
    <property type="entry name" value="DCN1-like_PONY"/>
</dbReference>
<evidence type="ECO:0000313" key="4">
    <source>
        <dbReference type="Proteomes" id="UP000193920"/>
    </source>
</evidence>
<keyword evidence="4" id="KW-1185">Reference proteome</keyword>
<dbReference type="InterPro" id="IPR005176">
    <property type="entry name" value="PONY_dom"/>
</dbReference>
<gene>
    <name evidence="3" type="ORF">LY90DRAFT_187383</name>
</gene>
<proteinExistence type="predicted"/>
<dbReference type="GO" id="GO:0005886">
    <property type="term" value="C:plasma membrane"/>
    <property type="evidence" value="ECO:0007669"/>
    <property type="project" value="UniProtKB-ARBA"/>
</dbReference>
<dbReference type="EMBL" id="MCOG01000369">
    <property type="protein sequence ID" value="ORY12567.1"/>
    <property type="molecule type" value="Genomic_DNA"/>
</dbReference>
<dbReference type="Proteomes" id="UP000193920">
    <property type="component" value="Unassembled WGS sequence"/>
</dbReference>
<comment type="function">
    <text evidence="1">Neddylation of cullins play an essential role in the regulation of SCF-type complexes activity.</text>
</comment>
<organism evidence="3 4">
    <name type="scientific">Neocallimastix californiae</name>
    <dbReference type="NCBI Taxonomy" id="1754190"/>
    <lineage>
        <taxon>Eukaryota</taxon>
        <taxon>Fungi</taxon>
        <taxon>Fungi incertae sedis</taxon>
        <taxon>Chytridiomycota</taxon>
        <taxon>Chytridiomycota incertae sedis</taxon>
        <taxon>Neocallimastigomycetes</taxon>
        <taxon>Neocallimastigales</taxon>
        <taxon>Neocallimastigaceae</taxon>
        <taxon>Neocallimastix</taxon>
    </lineage>
</organism>
<dbReference type="Gene3D" id="1.10.238.200">
    <property type="entry name" value="Cullin, PONY binding domain"/>
    <property type="match status" value="1"/>
</dbReference>
<dbReference type="GO" id="GO:0097602">
    <property type="term" value="F:cullin family protein binding"/>
    <property type="evidence" value="ECO:0007669"/>
    <property type="project" value="TreeGrafter"/>
</dbReference>
<dbReference type="PROSITE" id="PS51229">
    <property type="entry name" value="DCUN1"/>
    <property type="match status" value="1"/>
</dbReference>
<evidence type="ECO:0000256" key="1">
    <source>
        <dbReference type="RuleBase" id="RU410713"/>
    </source>
</evidence>
<dbReference type="GO" id="GO:0045116">
    <property type="term" value="P:protein neddylation"/>
    <property type="evidence" value="ECO:0007669"/>
    <property type="project" value="TreeGrafter"/>
</dbReference>
<comment type="caution">
    <text evidence="3">The sequence shown here is derived from an EMBL/GenBank/DDBJ whole genome shotgun (WGS) entry which is preliminary data.</text>
</comment>
<dbReference type="Pfam" id="PF03556">
    <property type="entry name" value="Cullin_binding"/>
    <property type="match status" value="1"/>
</dbReference>
<evidence type="ECO:0000259" key="2">
    <source>
        <dbReference type="PROSITE" id="PS51229"/>
    </source>
</evidence>
<dbReference type="PANTHER" id="PTHR12281">
    <property type="entry name" value="RP42 RELATED"/>
    <property type="match status" value="1"/>
</dbReference>
<dbReference type="FunFam" id="1.10.238.200:FF:000003">
    <property type="entry name" value="DCN1-like protein 3"/>
    <property type="match status" value="1"/>
</dbReference>
<dbReference type="PANTHER" id="PTHR12281:SF12">
    <property type="entry name" value="DEFECTIVE IN CULLIN NEDDYLATION PROTEIN"/>
    <property type="match status" value="1"/>
</dbReference>
<dbReference type="STRING" id="1754190.A0A1Y1ZRE4"/>
<evidence type="ECO:0000313" key="3">
    <source>
        <dbReference type="EMBL" id="ORY12567.1"/>
    </source>
</evidence>
<feature type="domain" description="DCUN1" evidence="2">
    <location>
        <begin position="1"/>
        <end position="142"/>
    </location>
</feature>
<dbReference type="GO" id="GO:0000151">
    <property type="term" value="C:ubiquitin ligase complex"/>
    <property type="evidence" value="ECO:0007669"/>
    <property type="project" value="TreeGrafter"/>
</dbReference>
<dbReference type="Gene3D" id="1.10.238.10">
    <property type="entry name" value="EF-hand"/>
    <property type="match status" value="1"/>
</dbReference>
<name>A0A1Y1ZRE4_9FUNG</name>
<sequence>MDALQMGYFEYDEWLKGMKKMGTDSLDKLKQKLPELGNYLQDPVFFKNLYKYSYNFAKIDNQKYIDLEVAIGLWNILLNEENCPIIHSFIEFLNVKQSVKVINKDQWSNFLEFSHNIPSDLNTYDDAGAWPVLFDEYILYLKERQQQ</sequence>